<name>A0A6I6K275_9BACT</name>
<dbReference type="InterPro" id="IPR011659">
    <property type="entry name" value="WD40"/>
</dbReference>
<organism evidence="2 3">
    <name type="scientific">Maribellus comscasis</name>
    <dbReference type="NCBI Taxonomy" id="2681766"/>
    <lineage>
        <taxon>Bacteria</taxon>
        <taxon>Pseudomonadati</taxon>
        <taxon>Bacteroidota</taxon>
        <taxon>Bacteroidia</taxon>
        <taxon>Marinilabiliales</taxon>
        <taxon>Prolixibacteraceae</taxon>
        <taxon>Maribellus</taxon>
    </lineage>
</organism>
<reference evidence="2 3" key="1">
    <citation type="submission" date="2019-11" db="EMBL/GenBank/DDBJ databases">
        <authorList>
            <person name="Zheng R.K."/>
            <person name="Sun C.M."/>
        </authorList>
    </citation>
    <scope>NUCLEOTIDE SEQUENCE [LARGE SCALE GENOMIC DNA]</scope>
    <source>
        <strain evidence="2 3">WC007</strain>
    </source>
</reference>
<dbReference type="PANTHER" id="PTHR36842:SF1">
    <property type="entry name" value="PROTEIN TOLB"/>
    <property type="match status" value="1"/>
</dbReference>
<dbReference type="Pfam" id="PF07676">
    <property type="entry name" value="PD40"/>
    <property type="match status" value="4"/>
</dbReference>
<proteinExistence type="inferred from homology"/>
<dbReference type="AlphaFoldDB" id="A0A6I6K275"/>
<dbReference type="SUPFAM" id="SSF82171">
    <property type="entry name" value="DPP6 N-terminal domain-like"/>
    <property type="match status" value="1"/>
</dbReference>
<keyword evidence="3" id="KW-1185">Reference proteome</keyword>
<dbReference type="InterPro" id="IPR011042">
    <property type="entry name" value="6-blade_b-propeller_TolB-like"/>
</dbReference>
<protein>
    <submittedName>
        <fullName evidence="2">Cytochrome C biosynthesis protein</fullName>
    </submittedName>
</protein>
<gene>
    <name evidence="2" type="ORF">GM418_18630</name>
</gene>
<dbReference type="EMBL" id="CP046401">
    <property type="protein sequence ID" value="QGY45613.1"/>
    <property type="molecule type" value="Genomic_DNA"/>
</dbReference>
<evidence type="ECO:0000256" key="1">
    <source>
        <dbReference type="ARBA" id="ARBA00009820"/>
    </source>
</evidence>
<sequence>MKSIIVLFWALFILILSTIVGGCHKSASNHIVELEQRPHIFPDYCDVTVPYNIAPLNFYIEESGKSFEVVVSDNEKTDLLKIKSSNGLIKFPQKRWEKLLNKNKGKKLVVEVSSITDKKEKQEFLAFTFNISEDNIDSYLVYRMIHPGYYNWSNIKIEQRSLSSFRTQSIVDNQVIDKNCVNCHSFNKNNPEEFLIHIRGSKGGTYFSDNGKLIKTKIKTEGMPSGASYPAWHPDGRFVAFSSNQVRQSFYAHMTKNIEVYDLISSLILYDTQTNEIINITTSDTINPLQTFPTWSPDGEYLYFCRAEQNNSNSGHDFNDIKNIHYNLVKKRFQKDSKTFGNTEMVFNSSEINKSASFPRISPDGNFLVFTLQDYGTFPIWHKEADLFILDLNTNKVRKLDINSNETESYHTWSSNSKWIVFSSKRMDGRSARPFFTHHSSEGKTGKPFVLPQKDPTFYKKLLESFNIPELVSDKIDFTPRNFAKAANNAGIHAKSDSETYDLKILNTENKNISEDKGIHE</sequence>
<evidence type="ECO:0000313" key="3">
    <source>
        <dbReference type="Proteomes" id="UP000428260"/>
    </source>
</evidence>
<dbReference type="KEGG" id="mcos:GM418_18630"/>
<comment type="similarity">
    <text evidence="1">Belongs to the TolB family.</text>
</comment>
<dbReference type="Proteomes" id="UP000428260">
    <property type="component" value="Chromosome"/>
</dbReference>
<accession>A0A6I6K275</accession>
<dbReference type="PANTHER" id="PTHR36842">
    <property type="entry name" value="PROTEIN TOLB HOMOLOG"/>
    <property type="match status" value="1"/>
</dbReference>
<dbReference type="Gene3D" id="2.120.10.30">
    <property type="entry name" value="TolB, C-terminal domain"/>
    <property type="match status" value="2"/>
</dbReference>
<evidence type="ECO:0000313" key="2">
    <source>
        <dbReference type="EMBL" id="QGY45613.1"/>
    </source>
</evidence>
<dbReference type="PROSITE" id="PS51257">
    <property type="entry name" value="PROKAR_LIPOPROTEIN"/>
    <property type="match status" value="1"/>
</dbReference>
<dbReference type="RefSeq" id="WP_158868756.1">
    <property type="nucleotide sequence ID" value="NZ_CP046401.1"/>
</dbReference>